<evidence type="ECO:0000313" key="1">
    <source>
        <dbReference type="EMBL" id="CAG8456990.1"/>
    </source>
</evidence>
<dbReference type="EMBL" id="CAJVPM010000991">
    <property type="protein sequence ID" value="CAG8456990.1"/>
    <property type="molecule type" value="Genomic_DNA"/>
</dbReference>
<protein>
    <submittedName>
        <fullName evidence="1">10968_t:CDS:1</fullName>
    </submittedName>
</protein>
<sequence>YLKDFQKALYWYERALKNLLISMVLIQECNSLINDIYQSYDSSLLTVIKNELLIFDHSNGEF</sequence>
<name>A0ACA9K7N3_9GLOM</name>
<proteinExistence type="predicted"/>
<organism evidence="1 2">
    <name type="scientific">Scutellospora calospora</name>
    <dbReference type="NCBI Taxonomy" id="85575"/>
    <lineage>
        <taxon>Eukaryota</taxon>
        <taxon>Fungi</taxon>
        <taxon>Fungi incertae sedis</taxon>
        <taxon>Mucoromycota</taxon>
        <taxon>Glomeromycotina</taxon>
        <taxon>Glomeromycetes</taxon>
        <taxon>Diversisporales</taxon>
        <taxon>Gigasporaceae</taxon>
        <taxon>Scutellospora</taxon>
    </lineage>
</organism>
<dbReference type="Proteomes" id="UP000789860">
    <property type="component" value="Unassembled WGS sequence"/>
</dbReference>
<reference evidence="1" key="1">
    <citation type="submission" date="2021-06" db="EMBL/GenBank/DDBJ databases">
        <authorList>
            <person name="Kallberg Y."/>
            <person name="Tangrot J."/>
            <person name="Rosling A."/>
        </authorList>
    </citation>
    <scope>NUCLEOTIDE SEQUENCE</scope>
    <source>
        <strain evidence="1">AU212A</strain>
    </source>
</reference>
<evidence type="ECO:0000313" key="2">
    <source>
        <dbReference type="Proteomes" id="UP000789860"/>
    </source>
</evidence>
<feature type="non-terminal residue" evidence="1">
    <location>
        <position position="1"/>
    </location>
</feature>
<gene>
    <name evidence="1" type="ORF">SCALOS_LOCUS1444</name>
</gene>
<comment type="caution">
    <text evidence="1">The sequence shown here is derived from an EMBL/GenBank/DDBJ whole genome shotgun (WGS) entry which is preliminary data.</text>
</comment>
<accession>A0ACA9K7N3</accession>
<keyword evidence="2" id="KW-1185">Reference proteome</keyword>